<evidence type="ECO:0000313" key="1">
    <source>
        <dbReference type="EMBL" id="AGH24197.1"/>
    </source>
</evidence>
<organism evidence="1">
    <name type="scientific">Jakoba libera</name>
    <name type="common">Flagellate</name>
    <name type="synonym">Cryptobia libera</name>
    <dbReference type="NCBI Taxonomy" id="143017"/>
    <lineage>
        <taxon>Eukaryota</taxon>
        <taxon>Discoba</taxon>
        <taxon>Jakobida</taxon>
        <taxon>Histionina</taxon>
        <taxon>Jakobidae</taxon>
        <taxon>Jakoba</taxon>
    </lineage>
</organism>
<dbReference type="EMBL" id="KC353355">
    <property type="protein sequence ID" value="AGH24197.1"/>
    <property type="molecule type" value="Genomic_DNA"/>
</dbReference>
<proteinExistence type="predicted"/>
<protein>
    <submittedName>
        <fullName evidence="1">Uncharacterized protein</fullName>
    </submittedName>
</protein>
<sequence length="320" mass="37427">MSKPTLTNRLTLLQLEYLKKKSLSKSSNKNATINAIVHCAKLSSTKELLNHTKFGQYPIKDSYVQSYLTYDKHRKFLVDVNLHQGIQMTRKDLATTTLASHNSLMNRSLVLRLKSFQPGFLDENDYYADSAFFGKQLQLIACSQALLNQKTILGILINHTTSGHVVLLSDGSLAFFPESLPGVRKEHMNTYELDQLIRRMYKKVTKFEMIKFQTWQPNFIVSFKEETNFSIDKLTMQMQKKKWATSSFQQWKTFLMDVNHSTTYDFMMNFMIKHGLKTVQQQKDFLSYCQKMESFFSGRVINSQLLSFKRKEEEEEEENY</sequence>
<accession>M4Q9V9</accession>
<keyword evidence="1" id="KW-0496">Mitochondrion</keyword>
<dbReference type="RefSeq" id="YP_007890703.1">
    <property type="nucleotide sequence ID" value="NC_021127.1"/>
</dbReference>
<geneLocation type="mitochondrion" evidence="1"/>
<gene>
    <name evidence="1" type="primary">orf320</name>
</gene>
<dbReference type="GeneID" id="15333135"/>
<reference evidence="1" key="2">
    <citation type="journal article" date="2006" name="RNA">
        <title>Hybrid E. coli--Mitochondrial ribonuclease P RNAs are catalytically active.</title>
        <authorList>
            <person name="Seif E."/>
            <person name="Cadieux A."/>
            <person name="Lang B.F."/>
        </authorList>
    </citation>
    <scope>NUCLEOTIDE SEQUENCE</scope>
    <source>
        <strain evidence="1">ATCC 50422</strain>
    </source>
</reference>
<name>M4Q9V9_JAKLI</name>
<reference evidence="1" key="1">
    <citation type="journal article" date="2004" name="RNA">
        <title>Mitochondrial 3' tRNA editing in the jakobid Seculamonas ecuadoriensis: a novel mechanism and implications for tRNA processing.</title>
        <authorList>
            <person name="Leigh J."/>
            <person name="Lang B.F."/>
        </authorList>
    </citation>
    <scope>NUCLEOTIDE SEQUENCE</scope>
    <source>
        <strain evidence="1">ATCC 50422</strain>
    </source>
</reference>
<reference evidence="1" key="3">
    <citation type="journal article" date="2013" name="Genome Biol. Evol.">
        <title>Strikingly bacteria-like and gene-rich mitochondrial genomes throughout jakobid protists.</title>
        <authorList>
            <person name="Burger G."/>
            <person name="Gray M.W."/>
            <person name="Forget L."/>
            <person name="Lang B.F."/>
        </authorList>
    </citation>
    <scope>NUCLEOTIDE SEQUENCE</scope>
    <source>
        <strain evidence="1">ATCC 50422</strain>
    </source>
</reference>
<dbReference type="AlphaFoldDB" id="M4Q9V9"/>